<organism evidence="1 2">
    <name type="scientific">Panagrolaimus davidi</name>
    <dbReference type="NCBI Taxonomy" id="227884"/>
    <lineage>
        <taxon>Eukaryota</taxon>
        <taxon>Metazoa</taxon>
        <taxon>Ecdysozoa</taxon>
        <taxon>Nematoda</taxon>
        <taxon>Chromadorea</taxon>
        <taxon>Rhabditida</taxon>
        <taxon>Tylenchina</taxon>
        <taxon>Panagrolaimomorpha</taxon>
        <taxon>Panagrolaimoidea</taxon>
        <taxon>Panagrolaimidae</taxon>
        <taxon>Panagrolaimus</taxon>
    </lineage>
</organism>
<accession>A0A914PCP2</accession>
<evidence type="ECO:0000313" key="1">
    <source>
        <dbReference type="Proteomes" id="UP000887578"/>
    </source>
</evidence>
<reference evidence="2" key="1">
    <citation type="submission" date="2022-11" db="UniProtKB">
        <authorList>
            <consortium name="WormBaseParasite"/>
        </authorList>
    </citation>
    <scope>IDENTIFICATION</scope>
</reference>
<proteinExistence type="predicted"/>
<protein>
    <submittedName>
        <fullName evidence="2">Uncharacterized protein</fullName>
    </submittedName>
</protein>
<name>A0A914PCP2_9BILA</name>
<dbReference type="AlphaFoldDB" id="A0A914PCP2"/>
<sequence>MFKCKFYSQKNILFVFGENKYQDFALVFKNEIKCKKVYDLIYLKKAKDEITNEQIYRRILFQILKQITKVANISLSELLKKWMNKLENNDKKFYYQMLKDDEIYDLIYPNDERHNEKNDQNEVTSYRKRFPETIENSGEYLSVSQVTG</sequence>
<evidence type="ECO:0000313" key="2">
    <source>
        <dbReference type="WBParaSite" id="PDA_v2.g12493.t1"/>
    </source>
</evidence>
<dbReference type="Proteomes" id="UP000887578">
    <property type="component" value="Unplaced"/>
</dbReference>
<keyword evidence="1" id="KW-1185">Reference proteome</keyword>
<dbReference type="WBParaSite" id="PDA_v2.g12493.t1">
    <property type="protein sequence ID" value="PDA_v2.g12493.t1"/>
    <property type="gene ID" value="PDA_v2.g12493"/>
</dbReference>